<dbReference type="AlphaFoldDB" id="A0A239AYS1"/>
<evidence type="ECO:0000313" key="3">
    <source>
        <dbReference type="EMBL" id="SNS00462.1"/>
    </source>
</evidence>
<keyword evidence="2" id="KW-0812">Transmembrane</keyword>
<dbReference type="Proteomes" id="UP000198310">
    <property type="component" value="Unassembled WGS sequence"/>
</dbReference>
<keyword evidence="2" id="KW-0472">Membrane</keyword>
<feature type="transmembrane region" description="Helical" evidence="2">
    <location>
        <begin position="709"/>
        <end position="727"/>
    </location>
</feature>
<protein>
    <submittedName>
        <fullName evidence="3">Uncharacterized protein</fullName>
    </submittedName>
</protein>
<proteinExistence type="predicted"/>
<organism evidence="3 4">
    <name type="scientific">Hymenobacter mucosus</name>
    <dbReference type="NCBI Taxonomy" id="1411120"/>
    <lineage>
        <taxon>Bacteria</taxon>
        <taxon>Pseudomonadati</taxon>
        <taxon>Bacteroidota</taxon>
        <taxon>Cytophagia</taxon>
        <taxon>Cytophagales</taxon>
        <taxon>Hymenobacteraceae</taxon>
        <taxon>Hymenobacter</taxon>
    </lineage>
</organism>
<feature type="transmembrane region" description="Helical" evidence="2">
    <location>
        <begin position="747"/>
        <end position="767"/>
    </location>
</feature>
<evidence type="ECO:0000256" key="2">
    <source>
        <dbReference type="SAM" id="Phobius"/>
    </source>
</evidence>
<sequence length="794" mass="91177">MKITRNTERIIEVLDLLNNEQRPSTINSYIIYVISSSREASLKDIIELTQVEFDINLEVEEVSDAVNQLMKDGQLVLVGEKYKLTEAANEAHAKRIEASEQQEEQLRKSFYEKASSLSETELTDDELQKIFKEFKGYIHENFFYYGKSAIAILGKNSSENANLTTQQLFKLSSDKLQPKLKKVFYRYIESLTENSSALELAYYESLADRAEHFFALGLSKELAQELASFQQIDWKVYVDTNFLLSALKIRENTMNPAVDSLLKIIEENKEYFKIKLTYLRSTFKELTQFRPVLNGLVHSQRLTENQLKAALKSGNLDSFTEAYYKLQLAHPQGAQHPSVILDQASFILRSKKIEIHNGDIKGVDKESEGFVDLISDYSKYYALMNEARIEKQQLGEVRYKDTPQIEHDVELRESILCERNKNGETATHFQDCKIFGLTLDFGLIAYDKYAGRRDNGNELFIPAFFTPTYLLKKLYKLLPVQSDDYRKAFLSSIASPVFSGSHAKSEVSQSALAVFNAIGIDDLSFMTKSLASKIFLDEIKKIGGDIEKATVFVESQISKELKEKDQKEARLAKELKNKQDMLKKTSDDYNSTLQDNSALVDKKTLLEQQVEALTKGLKATKKAQDRLQGMLVKAANNPQQQIPFSNEQDKQEIERLKEELRQREEADARIAQQRIDEQRRIEKEQKDADKETYIQNAVKKWQKDSVNHLLIALAVLLVLGIYSLFRYDWSIKALIAAMRGINNNPDLAFSIAPILTLLLFGFNLLLVQKWYSRHFNHSNIKAFRELLPIPKHLK</sequence>
<keyword evidence="4" id="KW-1185">Reference proteome</keyword>
<evidence type="ECO:0000256" key="1">
    <source>
        <dbReference type="SAM" id="Coils"/>
    </source>
</evidence>
<evidence type="ECO:0000313" key="4">
    <source>
        <dbReference type="Proteomes" id="UP000198310"/>
    </source>
</evidence>
<reference evidence="4" key="1">
    <citation type="submission" date="2017-06" db="EMBL/GenBank/DDBJ databases">
        <authorList>
            <person name="Varghese N."/>
            <person name="Submissions S."/>
        </authorList>
    </citation>
    <scope>NUCLEOTIDE SEQUENCE [LARGE SCALE GENOMIC DNA]</scope>
    <source>
        <strain evidence="4">DSM 28041</strain>
    </source>
</reference>
<dbReference type="EMBL" id="FZNS01000016">
    <property type="protein sequence ID" value="SNS00462.1"/>
    <property type="molecule type" value="Genomic_DNA"/>
</dbReference>
<name>A0A239AYS1_9BACT</name>
<keyword evidence="2" id="KW-1133">Transmembrane helix</keyword>
<accession>A0A239AYS1</accession>
<gene>
    <name evidence="3" type="ORF">SAMN06269173_11633</name>
</gene>
<feature type="coiled-coil region" evidence="1">
    <location>
        <begin position="646"/>
        <end position="681"/>
    </location>
</feature>
<keyword evidence="1" id="KW-0175">Coiled coil</keyword>
<feature type="coiled-coil region" evidence="1">
    <location>
        <begin position="557"/>
        <end position="584"/>
    </location>
</feature>